<proteinExistence type="predicted"/>
<accession>A0A378MW47</accession>
<name>A0A378MW47_MANHA</name>
<evidence type="ECO:0000313" key="1">
    <source>
        <dbReference type="EMBL" id="STY60443.1"/>
    </source>
</evidence>
<dbReference type="EMBL" id="UGPN01000002">
    <property type="protein sequence ID" value="STY60443.1"/>
    <property type="molecule type" value="Genomic_DNA"/>
</dbReference>
<dbReference type="Gene3D" id="3.90.226.10">
    <property type="entry name" value="2-enoyl-CoA Hydratase, Chain A, domain 1"/>
    <property type="match status" value="1"/>
</dbReference>
<dbReference type="AlphaFoldDB" id="A0A378MW47"/>
<sequence>MRDDMSEEAKQNARGWLNGTWQQTVATLAQNRNIEPQALDLSPANYIEKYKQAKGE</sequence>
<protein>
    <submittedName>
        <fullName evidence="1">Protease 4</fullName>
    </submittedName>
</protein>
<dbReference type="GO" id="GO:0006508">
    <property type="term" value="P:proteolysis"/>
    <property type="evidence" value="ECO:0007669"/>
    <property type="project" value="UniProtKB-KW"/>
</dbReference>
<evidence type="ECO:0000313" key="2">
    <source>
        <dbReference type="Proteomes" id="UP000254802"/>
    </source>
</evidence>
<keyword evidence="1" id="KW-0645">Protease</keyword>
<organism evidence="1 2">
    <name type="scientific">Mannheimia haemolytica</name>
    <name type="common">Pasteurella haemolytica</name>
    <dbReference type="NCBI Taxonomy" id="75985"/>
    <lineage>
        <taxon>Bacteria</taxon>
        <taxon>Pseudomonadati</taxon>
        <taxon>Pseudomonadota</taxon>
        <taxon>Gammaproteobacteria</taxon>
        <taxon>Pasteurellales</taxon>
        <taxon>Pasteurellaceae</taxon>
        <taxon>Mannheimia</taxon>
    </lineage>
</organism>
<dbReference type="GO" id="GO:0008233">
    <property type="term" value="F:peptidase activity"/>
    <property type="evidence" value="ECO:0007669"/>
    <property type="project" value="UniProtKB-KW"/>
</dbReference>
<keyword evidence="1" id="KW-0378">Hydrolase</keyword>
<gene>
    <name evidence="1" type="ORF">NCTC10638_01646</name>
</gene>
<reference evidence="1 2" key="1">
    <citation type="submission" date="2018-06" db="EMBL/GenBank/DDBJ databases">
        <authorList>
            <consortium name="Pathogen Informatics"/>
            <person name="Doyle S."/>
        </authorList>
    </citation>
    <scope>NUCLEOTIDE SEQUENCE [LARGE SCALE GENOMIC DNA]</scope>
    <source>
        <strain evidence="1 2">NCTC10638</strain>
    </source>
</reference>
<dbReference type="Proteomes" id="UP000254802">
    <property type="component" value="Unassembled WGS sequence"/>
</dbReference>